<evidence type="ECO:0000313" key="12">
    <source>
        <dbReference type="EMBL" id="ESO12197.1"/>
    </source>
</evidence>
<dbReference type="GO" id="GO:0050321">
    <property type="term" value="F:tau-protein kinase activity"/>
    <property type="evidence" value="ECO:0000318"/>
    <property type="project" value="GO_Central"/>
</dbReference>
<feature type="domain" description="Protein kinase" evidence="11">
    <location>
        <begin position="4"/>
        <end position="256"/>
    </location>
</feature>
<dbReference type="Gene3D" id="1.10.510.10">
    <property type="entry name" value="Transferase(Phosphotransferase) domain 1"/>
    <property type="match status" value="1"/>
</dbReference>
<comment type="catalytic activity">
    <reaction evidence="8">
        <text>L-seryl-[protein] + ATP = O-phospho-L-seryl-[protein] + ADP + H(+)</text>
        <dbReference type="Rhea" id="RHEA:17989"/>
        <dbReference type="Rhea" id="RHEA-COMP:9863"/>
        <dbReference type="Rhea" id="RHEA-COMP:11604"/>
        <dbReference type="ChEBI" id="CHEBI:15378"/>
        <dbReference type="ChEBI" id="CHEBI:29999"/>
        <dbReference type="ChEBI" id="CHEBI:30616"/>
        <dbReference type="ChEBI" id="CHEBI:83421"/>
        <dbReference type="ChEBI" id="CHEBI:456216"/>
        <dbReference type="EC" id="2.7.11.1"/>
    </reaction>
</comment>
<keyword evidence="4 9" id="KW-0547">Nucleotide-binding</keyword>
<dbReference type="FunFam" id="3.30.200.20:FF:000003">
    <property type="entry name" value="Non-specific serine/threonine protein kinase"/>
    <property type="match status" value="1"/>
</dbReference>
<dbReference type="EMBL" id="KB095811">
    <property type="protein sequence ID" value="ESO12197.1"/>
    <property type="molecule type" value="Genomic_DNA"/>
</dbReference>
<evidence type="ECO:0000256" key="3">
    <source>
        <dbReference type="ARBA" id="ARBA00022679"/>
    </source>
</evidence>
<dbReference type="EnsemblMetazoa" id="HelroT62924">
    <property type="protein sequence ID" value="HelroP62924"/>
    <property type="gene ID" value="HelroG62924"/>
</dbReference>
<dbReference type="EC" id="2.7.11.1" evidence="1"/>
<keyword evidence="6 9" id="KW-0067">ATP-binding</keyword>
<evidence type="ECO:0000256" key="4">
    <source>
        <dbReference type="ARBA" id="ARBA00022741"/>
    </source>
</evidence>
<dbReference type="CTD" id="20213426"/>
<dbReference type="eggNOG" id="KOG0586">
    <property type="taxonomic scope" value="Eukaryota"/>
</dbReference>
<dbReference type="GeneID" id="20213426"/>
<dbReference type="GO" id="GO:0035556">
    <property type="term" value="P:intracellular signal transduction"/>
    <property type="evidence" value="ECO:0000318"/>
    <property type="project" value="GO_Central"/>
</dbReference>
<dbReference type="PROSITE" id="PS00107">
    <property type="entry name" value="PROTEIN_KINASE_ATP"/>
    <property type="match status" value="1"/>
</dbReference>
<dbReference type="InterPro" id="IPR008271">
    <property type="entry name" value="Ser/Thr_kinase_AS"/>
</dbReference>
<evidence type="ECO:0000256" key="10">
    <source>
        <dbReference type="RuleBase" id="RU000304"/>
    </source>
</evidence>
<feature type="binding site" evidence="9">
    <location>
        <position position="33"/>
    </location>
    <ligand>
        <name>ATP</name>
        <dbReference type="ChEBI" id="CHEBI:30616"/>
    </ligand>
</feature>
<dbReference type="Pfam" id="PF00069">
    <property type="entry name" value="Pkinase"/>
    <property type="match status" value="1"/>
</dbReference>
<dbReference type="KEGG" id="hro:HELRODRAFT_62924"/>
<dbReference type="PROSITE" id="PS00108">
    <property type="entry name" value="PROTEIN_KINASE_ST"/>
    <property type="match status" value="1"/>
</dbReference>
<evidence type="ECO:0000259" key="11">
    <source>
        <dbReference type="PROSITE" id="PS50011"/>
    </source>
</evidence>
<dbReference type="OMA" id="HESVEPM"/>
<evidence type="ECO:0000256" key="7">
    <source>
        <dbReference type="ARBA" id="ARBA00047899"/>
    </source>
</evidence>
<dbReference type="SUPFAM" id="SSF56112">
    <property type="entry name" value="Protein kinase-like (PK-like)"/>
    <property type="match status" value="1"/>
</dbReference>
<evidence type="ECO:0000256" key="2">
    <source>
        <dbReference type="ARBA" id="ARBA00022527"/>
    </source>
</evidence>
<gene>
    <name evidence="13" type="primary">20213426</name>
    <name evidence="12" type="ORF">HELRODRAFT_62924</name>
</gene>
<sequence length="323" mass="37040">IGNYRLLRTLGKGTYAKVKLAEHWPTGIEVAVKIIDKQRTRPSDLEKIYREIKIHKFLKHPNIVQIYEVIETANHIFIVLELAKRGCEIFDYIVSKKRLTETDARDKFRQLLSAVAYLHTNKIVHRDLKVENLLLDGDNNIKLCDFGFCNYYDASSFLDTFCGSPPYAAPELFKGEKYIGPEVDVWSLGVILFTLLTGSLPFDGKTLPELKQKVLQGTFKSPDYVSVRSELFLRKFLKRNPNDRLHLEQALRDDWVSMGYSCAPTYRPTSATLDVNQTVLERMIGMGFPGTEIIESIENKKFNSFHGTYNILCNKVCNSEVDE</sequence>
<name>T1FX78_HELRO</name>
<dbReference type="EMBL" id="AMQM01000098">
    <property type="status" value="NOT_ANNOTATED_CDS"/>
    <property type="molecule type" value="Genomic_DNA"/>
</dbReference>
<evidence type="ECO:0000256" key="5">
    <source>
        <dbReference type="ARBA" id="ARBA00022777"/>
    </source>
</evidence>
<dbReference type="STRING" id="6412.T1FX78"/>
<dbReference type="InParanoid" id="T1FX78"/>
<dbReference type="InterPro" id="IPR011009">
    <property type="entry name" value="Kinase-like_dom_sf"/>
</dbReference>
<reference evidence="13" key="3">
    <citation type="submission" date="2015-06" db="UniProtKB">
        <authorList>
            <consortium name="EnsemblMetazoa"/>
        </authorList>
    </citation>
    <scope>IDENTIFICATION</scope>
</reference>
<organism evidence="13 14">
    <name type="scientific">Helobdella robusta</name>
    <name type="common">Californian leech</name>
    <dbReference type="NCBI Taxonomy" id="6412"/>
    <lineage>
        <taxon>Eukaryota</taxon>
        <taxon>Metazoa</taxon>
        <taxon>Spiralia</taxon>
        <taxon>Lophotrochozoa</taxon>
        <taxon>Annelida</taxon>
        <taxon>Clitellata</taxon>
        <taxon>Hirudinea</taxon>
        <taxon>Rhynchobdellida</taxon>
        <taxon>Glossiphoniidae</taxon>
        <taxon>Helobdella</taxon>
    </lineage>
</organism>
<keyword evidence="3" id="KW-0808">Transferase</keyword>
<dbReference type="SMART" id="SM00220">
    <property type="entry name" value="S_TKc"/>
    <property type="match status" value="1"/>
</dbReference>
<reference evidence="14" key="1">
    <citation type="submission" date="2012-12" db="EMBL/GenBank/DDBJ databases">
        <authorList>
            <person name="Hellsten U."/>
            <person name="Grimwood J."/>
            <person name="Chapman J.A."/>
            <person name="Shapiro H."/>
            <person name="Aerts A."/>
            <person name="Otillar R.P."/>
            <person name="Terry A.Y."/>
            <person name="Boore J.L."/>
            <person name="Simakov O."/>
            <person name="Marletaz F."/>
            <person name="Cho S.-J."/>
            <person name="Edsinger-Gonzales E."/>
            <person name="Havlak P."/>
            <person name="Kuo D.-H."/>
            <person name="Larsson T."/>
            <person name="Lv J."/>
            <person name="Arendt D."/>
            <person name="Savage R."/>
            <person name="Osoegawa K."/>
            <person name="de Jong P."/>
            <person name="Lindberg D.R."/>
            <person name="Seaver E.C."/>
            <person name="Weisblat D.A."/>
            <person name="Putnam N.H."/>
            <person name="Grigoriev I.V."/>
            <person name="Rokhsar D.S."/>
        </authorList>
    </citation>
    <scope>NUCLEOTIDE SEQUENCE</scope>
</reference>
<dbReference type="PROSITE" id="PS50011">
    <property type="entry name" value="PROTEIN_KINASE_DOM"/>
    <property type="match status" value="1"/>
</dbReference>
<dbReference type="PANTHER" id="PTHR24346">
    <property type="entry name" value="MAP/MICROTUBULE AFFINITY-REGULATING KINASE"/>
    <property type="match status" value="1"/>
</dbReference>
<dbReference type="InterPro" id="IPR000719">
    <property type="entry name" value="Prot_kinase_dom"/>
</dbReference>
<comment type="similarity">
    <text evidence="10">Belongs to the protein kinase superfamily.</text>
</comment>
<reference evidence="12 14" key="2">
    <citation type="journal article" date="2013" name="Nature">
        <title>Insights into bilaterian evolution from three spiralian genomes.</title>
        <authorList>
            <person name="Simakov O."/>
            <person name="Marletaz F."/>
            <person name="Cho S.J."/>
            <person name="Edsinger-Gonzales E."/>
            <person name="Havlak P."/>
            <person name="Hellsten U."/>
            <person name="Kuo D.H."/>
            <person name="Larsson T."/>
            <person name="Lv J."/>
            <person name="Arendt D."/>
            <person name="Savage R."/>
            <person name="Osoegawa K."/>
            <person name="de Jong P."/>
            <person name="Grimwood J."/>
            <person name="Chapman J.A."/>
            <person name="Shapiro H."/>
            <person name="Aerts A."/>
            <person name="Otillar R.P."/>
            <person name="Terry A.Y."/>
            <person name="Boore J.L."/>
            <person name="Grigoriev I.V."/>
            <person name="Lindberg D.R."/>
            <person name="Seaver E.C."/>
            <person name="Weisblat D.A."/>
            <person name="Putnam N.H."/>
            <person name="Rokhsar D.S."/>
        </authorList>
    </citation>
    <scope>NUCLEOTIDE SEQUENCE</scope>
</reference>
<comment type="catalytic activity">
    <reaction evidence="7">
        <text>L-threonyl-[protein] + ATP = O-phospho-L-threonyl-[protein] + ADP + H(+)</text>
        <dbReference type="Rhea" id="RHEA:46608"/>
        <dbReference type="Rhea" id="RHEA-COMP:11060"/>
        <dbReference type="Rhea" id="RHEA-COMP:11605"/>
        <dbReference type="ChEBI" id="CHEBI:15378"/>
        <dbReference type="ChEBI" id="CHEBI:30013"/>
        <dbReference type="ChEBI" id="CHEBI:30616"/>
        <dbReference type="ChEBI" id="CHEBI:61977"/>
        <dbReference type="ChEBI" id="CHEBI:456216"/>
        <dbReference type="EC" id="2.7.11.1"/>
    </reaction>
</comment>
<dbReference type="HOGENOM" id="CLU_000288_63_0_1"/>
<keyword evidence="14" id="KW-1185">Reference proteome</keyword>
<dbReference type="RefSeq" id="XP_009008917.1">
    <property type="nucleotide sequence ID" value="XM_009010669.1"/>
</dbReference>
<dbReference type="GO" id="GO:0005524">
    <property type="term" value="F:ATP binding"/>
    <property type="evidence" value="ECO:0007669"/>
    <property type="project" value="UniProtKB-UniRule"/>
</dbReference>
<protein>
    <recommendedName>
        <fullName evidence="1">non-specific serine/threonine protein kinase</fullName>
        <ecNumber evidence="1">2.7.11.1</ecNumber>
    </recommendedName>
</protein>
<dbReference type="InterPro" id="IPR017441">
    <property type="entry name" value="Protein_kinase_ATP_BS"/>
</dbReference>
<keyword evidence="2 10" id="KW-0723">Serine/threonine-protein kinase</keyword>
<dbReference type="GO" id="GO:0000226">
    <property type="term" value="P:microtubule cytoskeleton organization"/>
    <property type="evidence" value="ECO:0000318"/>
    <property type="project" value="GO_Central"/>
</dbReference>
<evidence type="ECO:0000256" key="1">
    <source>
        <dbReference type="ARBA" id="ARBA00012513"/>
    </source>
</evidence>
<dbReference type="PANTHER" id="PTHR24346:SF82">
    <property type="entry name" value="KP78A-RELATED"/>
    <property type="match status" value="1"/>
</dbReference>
<evidence type="ECO:0000313" key="13">
    <source>
        <dbReference type="EnsemblMetazoa" id="HelroP62924"/>
    </source>
</evidence>
<dbReference type="AlphaFoldDB" id="T1FX78"/>
<dbReference type="Proteomes" id="UP000015101">
    <property type="component" value="Unassembled WGS sequence"/>
</dbReference>
<evidence type="ECO:0000313" key="14">
    <source>
        <dbReference type="Proteomes" id="UP000015101"/>
    </source>
</evidence>
<dbReference type="OrthoDB" id="193931at2759"/>
<keyword evidence="5" id="KW-0418">Kinase</keyword>
<dbReference type="FunFam" id="1.10.510.10:FF:002890">
    <property type="entry name" value="Non-specific serine/threonine protein kinase"/>
    <property type="match status" value="1"/>
</dbReference>
<proteinExistence type="inferred from homology"/>
<dbReference type="CDD" id="cd14003">
    <property type="entry name" value="STKc_AMPK-like"/>
    <property type="match status" value="1"/>
</dbReference>
<accession>T1FX78</accession>
<evidence type="ECO:0000256" key="8">
    <source>
        <dbReference type="ARBA" id="ARBA00048679"/>
    </source>
</evidence>
<dbReference type="GO" id="GO:0005737">
    <property type="term" value="C:cytoplasm"/>
    <property type="evidence" value="ECO:0000318"/>
    <property type="project" value="GO_Central"/>
</dbReference>
<evidence type="ECO:0000256" key="6">
    <source>
        <dbReference type="ARBA" id="ARBA00022840"/>
    </source>
</evidence>
<evidence type="ECO:0000256" key="9">
    <source>
        <dbReference type="PROSITE-ProRule" id="PRU10141"/>
    </source>
</evidence>